<sequence>MDVFTYEAGKDLKLTAIHGNRTLRFENQYEAADNELKQGSKIKWASDTWINYNLHVTNMTTVTAINGHRTMRFEN</sequence>
<keyword evidence="2" id="KW-1185">Reference proteome</keyword>
<name>A0ACC0JHU6_CHOFU</name>
<evidence type="ECO:0000313" key="1">
    <source>
        <dbReference type="EMBL" id="KAI8423690.1"/>
    </source>
</evidence>
<protein>
    <submittedName>
        <fullName evidence="1">Uncharacterized protein</fullName>
    </submittedName>
</protein>
<accession>A0ACC0JHU6</accession>
<organism evidence="1 2">
    <name type="scientific">Choristoneura fumiferana</name>
    <name type="common">Spruce budworm moth</name>
    <name type="synonym">Archips fumiferana</name>
    <dbReference type="NCBI Taxonomy" id="7141"/>
    <lineage>
        <taxon>Eukaryota</taxon>
        <taxon>Metazoa</taxon>
        <taxon>Ecdysozoa</taxon>
        <taxon>Arthropoda</taxon>
        <taxon>Hexapoda</taxon>
        <taxon>Insecta</taxon>
        <taxon>Pterygota</taxon>
        <taxon>Neoptera</taxon>
        <taxon>Endopterygota</taxon>
        <taxon>Lepidoptera</taxon>
        <taxon>Glossata</taxon>
        <taxon>Ditrysia</taxon>
        <taxon>Tortricoidea</taxon>
        <taxon>Tortricidae</taxon>
        <taxon>Tortricinae</taxon>
        <taxon>Choristoneura</taxon>
    </lineage>
</organism>
<dbReference type="EMBL" id="CM046122">
    <property type="protein sequence ID" value="KAI8423690.1"/>
    <property type="molecule type" value="Genomic_DNA"/>
</dbReference>
<reference evidence="1 2" key="1">
    <citation type="journal article" date="2022" name="Genome Biol. Evol.">
        <title>The Spruce Budworm Genome: Reconstructing the Evolutionary History of Antifreeze Proteins.</title>
        <authorList>
            <person name="Beliveau C."/>
            <person name="Gagne P."/>
            <person name="Picq S."/>
            <person name="Vernygora O."/>
            <person name="Keeling C.I."/>
            <person name="Pinkney K."/>
            <person name="Doucet D."/>
            <person name="Wen F."/>
            <person name="Johnston J.S."/>
            <person name="Maaroufi H."/>
            <person name="Boyle B."/>
            <person name="Laroche J."/>
            <person name="Dewar K."/>
            <person name="Juretic N."/>
            <person name="Blackburn G."/>
            <person name="Nisole A."/>
            <person name="Brunet B."/>
            <person name="Brandao M."/>
            <person name="Lumley L."/>
            <person name="Duan J."/>
            <person name="Quan G."/>
            <person name="Lucarotti C.J."/>
            <person name="Roe A.D."/>
            <person name="Sperling F.A.H."/>
            <person name="Levesque R.C."/>
            <person name="Cusson M."/>
        </authorList>
    </citation>
    <scope>NUCLEOTIDE SEQUENCE [LARGE SCALE GENOMIC DNA]</scope>
    <source>
        <strain evidence="1">Glfc:IPQL:Cfum</strain>
    </source>
</reference>
<proteinExistence type="predicted"/>
<comment type="caution">
    <text evidence="1">The sequence shown here is derived from an EMBL/GenBank/DDBJ whole genome shotgun (WGS) entry which is preliminary data.</text>
</comment>
<evidence type="ECO:0000313" key="2">
    <source>
        <dbReference type="Proteomes" id="UP001064048"/>
    </source>
</evidence>
<gene>
    <name evidence="1" type="ORF">MSG28_012725</name>
</gene>
<dbReference type="Proteomes" id="UP001064048">
    <property type="component" value="Chromosome 22"/>
</dbReference>